<organism evidence="1 2">
    <name type="scientific">Pneumocystis oryctolagi</name>
    <dbReference type="NCBI Taxonomy" id="42067"/>
    <lineage>
        <taxon>Eukaryota</taxon>
        <taxon>Fungi</taxon>
        <taxon>Dikarya</taxon>
        <taxon>Ascomycota</taxon>
        <taxon>Taphrinomycotina</taxon>
        <taxon>Pneumocystomycetes</taxon>
        <taxon>Pneumocystaceae</taxon>
        <taxon>Pneumocystis</taxon>
    </lineage>
</organism>
<dbReference type="Proteomes" id="UP000768646">
    <property type="component" value="Unassembled WGS sequence"/>
</dbReference>
<accession>A0ACB7C825</accession>
<reference evidence="1 2" key="1">
    <citation type="journal article" date="2021" name="Commun. Biol.">
        <title>Genomic insights into the host specific adaptation of the Pneumocystis genus.</title>
        <authorList>
            <person name="Cisse O.H."/>
            <person name="Ma L."/>
            <person name="Dekker J.P."/>
            <person name="Khil P.P."/>
            <person name="Youn J.-H."/>
            <person name="Brenchley J.M."/>
            <person name="Blair R."/>
            <person name="Pahar B."/>
            <person name="Chabe M."/>
            <person name="Van Rompay K.K.A."/>
            <person name="Keesler R."/>
            <person name="Sukura A."/>
            <person name="Hirsch V."/>
            <person name="Kutty G."/>
            <person name="Liu Y."/>
            <person name="Peng L."/>
            <person name="Chen J."/>
            <person name="Song J."/>
            <person name="Weissenbacher-Lang C."/>
            <person name="Xu J."/>
            <person name="Upham N.S."/>
            <person name="Stajich J.E."/>
            <person name="Cuomo C.A."/>
            <person name="Cushion M.T."/>
            <person name="Kovacs J.A."/>
        </authorList>
    </citation>
    <scope>NUCLEOTIDE SEQUENCE [LARGE SCALE GENOMIC DNA]</scope>
    <source>
        <strain evidence="1 2">RABM</strain>
    </source>
</reference>
<name>A0ACB7C825_9ASCO</name>
<evidence type="ECO:0000313" key="2">
    <source>
        <dbReference type="Proteomes" id="UP000768646"/>
    </source>
</evidence>
<protein>
    <submittedName>
        <fullName evidence="1">Uncharacterized protein</fullName>
    </submittedName>
</protein>
<sequence length="453" mass="52691">MMLSFNRRVAVSGGCDSMALCVLFQHVKEKICVFTVNHELRKESKKEADEVHRIVSNMGFYHKILSVKWPENQIPTKSIESKARDLRYTLLTRACLENDIRALFLGHHSDDQAETVFMRFIERSGPDGLAGMQKIAQNPMTGRIMHAENVFLCRPFLYIPKMILKSICKNHNVPWFEDPTNSLVSLSKRNAIRKLFQNPEQLPDVLKPLNMLNIAQVMNKKRIKVIENVKRVFSKAHITTGSLEIVCGKNILEEKMRTLLKLMTHLISMVSPLKKQRITSVWRITVDLFTKNFLKTRQYTVGGVLIYAEWHFETLFIRLARQPYAKSVKENPTVLVQSTSFSNPQDTWVLWDGRWWIRILSKNDIIKQFRVRHLAENDIKPLFRVINSVDICYRKTMLRSLKAIKGNTKFTIPLVEFENDIIGLPTLGIIFDHNVTIEVKFKVDILFQFNYIT</sequence>
<keyword evidence="2" id="KW-1185">Reference proteome</keyword>
<comment type="caution">
    <text evidence="1">The sequence shown here is derived from an EMBL/GenBank/DDBJ whole genome shotgun (WGS) entry which is preliminary data.</text>
</comment>
<dbReference type="EMBL" id="JABTEG010000028">
    <property type="protein sequence ID" value="KAG4303766.1"/>
    <property type="molecule type" value="Genomic_DNA"/>
</dbReference>
<gene>
    <name evidence="1" type="ORF">PORY_002835</name>
</gene>
<evidence type="ECO:0000313" key="1">
    <source>
        <dbReference type="EMBL" id="KAG4303766.1"/>
    </source>
</evidence>
<proteinExistence type="predicted"/>